<name>A0A9D1Y6Z1_9FIRM</name>
<dbReference type="EMBL" id="DXDX01000046">
    <property type="protein sequence ID" value="HIY20739.1"/>
    <property type="molecule type" value="Genomic_DNA"/>
</dbReference>
<reference evidence="2" key="2">
    <citation type="submission" date="2021-04" db="EMBL/GenBank/DDBJ databases">
        <authorList>
            <person name="Gilroy R."/>
        </authorList>
    </citation>
    <scope>NUCLEOTIDE SEQUENCE</scope>
    <source>
        <strain evidence="2">ChiBcec16_6824</strain>
    </source>
</reference>
<evidence type="ECO:0000313" key="3">
    <source>
        <dbReference type="Proteomes" id="UP000823868"/>
    </source>
</evidence>
<comment type="caution">
    <text evidence="2">The sequence shown here is derived from an EMBL/GenBank/DDBJ whole genome shotgun (WGS) entry which is preliminary data.</text>
</comment>
<organism evidence="2 3">
    <name type="scientific">Candidatus Flavonifractor merdigallinarum</name>
    <dbReference type="NCBI Taxonomy" id="2838589"/>
    <lineage>
        <taxon>Bacteria</taxon>
        <taxon>Bacillati</taxon>
        <taxon>Bacillota</taxon>
        <taxon>Clostridia</taxon>
        <taxon>Eubacteriales</taxon>
        <taxon>Oscillospiraceae</taxon>
        <taxon>Flavonifractor</taxon>
    </lineage>
</organism>
<keyword evidence="1" id="KW-0472">Membrane</keyword>
<keyword evidence="1" id="KW-0812">Transmembrane</keyword>
<dbReference type="AlphaFoldDB" id="A0A9D1Y6Z1"/>
<proteinExistence type="predicted"/>
<protein>
    <submittedName>
        <fullName evidence="2">YcxB family protein</fullName>
    </submittedName>
</protein>
<gene>
    <name evidence="2" type="ORF">H9841_02405</name>
</gene>
<dbReference type="Proteomes" id="UP000823868">
    <property type="component" value="Unassembled WGS sequence"/>
</dbReference>
<accession>A0A9D1Y6Z1</accession>
<evidence type="ECO:0000256" key="1">
    <source>
        <dbReference type="SAM" id="Phobius"/>
    </source>
</evidence>
<evidence type="ECO:0000313" key="2">
    <source>
        <dbReference type="EMBL" id="HIY20739.1"/>
    </source>
</evidence>
<keyword evidence="1" id="KW-1133">Transmembrane helix</keyword>
<feature type="transmembrane region" description="Helical" evidence="1">
    <location>
        <begin position="71"/>
        <end position="89"/>
    </location>
</feature>
<sequence>MEFIVREVLTKEDLLHYHRQVYQKKPGTPAKRRLSVRGMRLVFLLVMAGGAALLALQAVGPAGRSFTPWRWMDWLYSGVLFLVGGMGLYRWRNGQPCPRWVERVWRKAQGMDRGIYRFQEEGFFVLPRCGNTIQPYESLTHVWEDEGYFYLVQEKIQFFLCKRNFVCGNPAEFAAFLSEKTGRPVLPVTPER</sequence>
<reference evidence="2" key="1">
    <citation type="journal article" date="2021" name="PeerJ">
        <title>Extensive microbial diversity within the chicken gut microbiome revealed by metagenomics and culture.</title>
        <authorList>
            <person name="Gilroy R."/>
            <person name="Ravi A."/>
            <person name="Getino M."/>
            <person name="Pursley I."/>
            <person name="Horton D.L."/>
            <person name="Alikhan N.F."/>
            <person name="Baker D."/>
            <person name="Gharbi K."/>
            <person name="Hall N."/>
            <person name="Watson M."/>
            <person name="Adriaenssens E.M."/>
            <person name="Foster-Nyarko E."/>
            <person name="Jarju S."/>
            <person name="Secka A."/>
            <person name="Antonio M."/>
            <person name="Oren A."/>
            <person name="Chaudhuri R.R."/>
            <person name="La Ragione R."/>
            <person name="Hildebrand F."/>
            <person name="Pallen M.J."/>
        </authorList>
    </citation>
    <scope>NUCLEOTIDE SEQUENCE</scope>
    <source>
        <strain evidence="2">ChiBcec16_6824</strain>
    </source>
</reference>
<feature type="transmembrane region" description="Helical" evidence="1">
    <location>
        <begin position="41"/>
        <end position="59"/>
    </location>
</feature>